<evidence type="ECO:0000313" key="1">
    <source>
        <dbReference type="EMBL" id="QTA85341.1"/>
    </source>
</evidence>
<keyword evidence="2" id="KW-1185">Reference proteome</keyword>
<reference evidence="1" key="1">
    <citation type="journal article" date="2021" name="Microb. Physiol.">
        <title>Proteogenomic Insights into the Physiology of Marine, Sulfate-Reducing, Filamentous Desulfonema limicola and Desulfonema magnum.</title>
        <authorList>
            <person name="Schnaars V."/>
            <person name="Wohlbrand L."/>
            <person name="Scheve S."/>
            <person name="Hinrichs C."/>
            <person name="Reinhardt R."/>
            <person name="Rabus R."/>
        </authorList>
    </citation>
    <scope>NUCLEOTIDE SEQUENCE</scope>
    <source>
        <strain evidence="1">4be13</strain>
    </source>
</reference>
<dbReference type="EMBL" id="CP061800">
    <property type="protein sequence ID" value="QTA85341.1"/>
    <property type="molecule type" value="Genomic_DNA"/>
</dbReference>
<dbReference type="KEGG" id="dmm:dnm_013460"/>
<proteinExistence type="predicted"/>
<evidence type="ECO:0000313" key="2">
    <source>
        <dbReference type="Proteomes" id="UP000663722"/>
    </source>
</evidence>
<name>A0A975BH83_9BACT</name>
<sequence length="196" mass="22484">MQETIKLMADYECFPLWKCEETGAANVDTDSLPLSAKTKKRLRSWAECYDSTLNLEYPASSGFATKEDQQAFEEEGKSLCKILVEELKDTYKVVYFSESASELLEFQRENMNTERMGEASEFSKNFADTSDKKEETDMISSDVQKVYKQILKLTTPEKMILISKMLPELSREFEKNVNPGNYSLKDVGKEIWKNAG</sequence>
<dbReference type="RefSeq" id="WP_207681437.1">
    <property type="nucleotide sequence ID" value="NZ_CP061800.1"/>
</dbReference>
<accession>A0A975BH83</accession>
<dbReference type="Proteomes" id="UP000663722">
    <property type="component" value="Chromosome"/>
</dbReference>
<dbReference type="AlphaFoldDB" id="A0A975BH83"/>
<gene>
    <name evidence="1" type="ORF">dnm_013460</name>
</gene>
<organism evidence="1 2">
    <name type="scientific">Desulfonema magnum</name>
    <dbReference type="NCBI Taxonomy" id="45655"/>
    <lineage>
        <taxon>Bacteria</taxon>
        <taxon>Pseudomonadati</taxon>
        <taxon>Thermodesulfobacteriota</taxon>
        <taxon>Desulfobacteria</taxon>
        <taxon>Desulfobacterales</taxon>
        <taxon>Desulfococcaceae</taxon>
        <taxon>Desulfonema</taxon>
    </lineage>
</organism>
<protein>
    <submittedName>
        <fullName evidence="1">Uncharacterized protein</fullName>
    </submittedName>
</protein>